<dbReference type="Pfam" id="PF10342">
    <property type="entry name" value="Kre9_KNH"/>
    <property type="match status" value="1"/>
</dbReference>
<proteinExistence type="predicted"/>
<organism evidence="4">
    <name type="scientific">Bionectria ochroleuca</name>
    <name type="common">Gliocladium roseum</name>
    <dbReference type="NCBI Taxonomy" id="29856"/>
    <lineage>
        <taxon>Eukaryota</taxon>
        <taxon>Fungi</taxon>
        <taxon>Dikarya</taxon>
        <taxon>Ascomycota</taxon>
        <taxon>Pezizomycotina</taxon>
        <taxon>Sordariomycetes</taxon>
        <taxon>Hypocreomycetidae</taxon>
        <taxon>Hypocreales</taxon>
        <taxon>Bionectriaceae</taxon>
        <taxon>Clonostachys</taxon>
    </lineage>
</organism>
<evidence type="ECO:0000256" key="1">
    <source>
        <dbReference type="ARBA" id="ARBA00022729"/>
    </source>
</evidence>
<name>A0A0B7KM62_BIOOC</name>
<dbReference type="AlphaFoldDB" id="A0A0B7KM62"/>
<feature type="chain" id="PRO_5002118779" description="Yeast cell wall synthesis Kre9/Knh1-like N-terminal domain-containing protein" evidence="2">
    <location>
        <begin position="23"/>
        <end position="161"/>
    </location>
</feature>
<evidence type="ECO:0000259" key="3">
    <source>
        <dbReference type="Pfam" id="PF10342"/>
    </source>
</evidence>
<dbReference type="EMBL" id="CDPU01000057">
    <property type="protein sequence ID" value="CEO55801.1"/>
    <property type="molecule type" value="Genomic_DNA"/>
</dbReference>
<feature type="domain" description="Yeast cell wall synthesis Kre9/Knh1-like N-terminal" evidence="3">
    <location>
        <begin position="68"/>
        <end position="160"/>
    </location>
</feature>
<accession>A0A0B7KM62</accession>
<reference evidence="4" key="1">
    <citation type="submission" date="2015-01" db="EMBL/GenBank/DDBJ databases">
        <authorList>
            <person name="Durling Mikael"/>
        </authorList>
    </citation>
    <scope>NUCLEOTIDE SEQUENCE</scope>
</reference>
<feature type="signal peptide" evidence="2">
    <location>
        <begin position="1"/>
        <end position="22"/>
    </location>
</feature>
<keyword evidence="1 2" id="KW-0732">Signal</keyword>
<dbReference type="InterPro" id="IPR018466">
    <property type="entry name" value="Kre9/Knh1-like_N"/>
</dbReference>
<protein>
    <recommendedName>
        <fullName evidence="3">Yeast cell wall synthesis Kre9/Knh1-like N-terminal domain-containing protein</fullName>
    </recommendedName>
</protein>
<evidence type="ECO:0000313" key="4">
    <source>
        <dbReference type="EMBL" id="CEO55801.1"/>
    </source>
</evidence>
<evidence type="ECO:0000256" key="2">
    <source>
        <dbReference type="SAM" id="SignalP"/>
    </source>
</evidence>
<sequence length="161" mass="17547">MLSRSLLTVIGALGYLSQGTNAESHYNGDARDLSGGYDKIQPTTLSTAIVPTATASQETGVGFWPAYTPKMGQNVNFGDSLNITWGYDPRWNGKLTITLIGGAAQDEQVALGVIAEHVENKQGYYLWSVTNEFVGKHAVYGFSTLYQDGKTEQYSMPFHIV</sequence>
<gene>
    <name evidence="4" type="ORF">BN869_000011859_1</name>
</gene>